<dbReference type="RefSeq" id="WP_222581254.1">
    <property type="nucleotide sequence ID" value="NZ_JAHVHU010000017.1"/>
</dbReference>
<gene>
    <name evidence="2" type="ORF">KUV50_16300</name>
</gene>
<reference evidence="2" key="1">
    <citation type="submission" date="2021-06" db="EMBL/GenBank/DDBJ databases">
        <title>44 bacteria genomes isolated from Dapeng, Shenzhen.</title>
        <authorList>
            <person name="Zheng W."/>
            <person name="Yu S."/>
            <person name="Huang Y."/>
        </authorList>
    </citation>
    <scope>NUCLEOTIDE SEQUENCE</scope>
    <source>
        <strain evidence="2">DP5N28-2</strain>
    </source>
</reference>
<feature type="compositionally biased region" description="Basic and acidic residues" evidence="1">
    <location>
        <begin position="9"/>
        <end position="20"/>
    </location>
</feature>
<protein>
    <submittedName>
        <fullName evidence="2">Uncharacterized protein</fullName>
    </submittedName>
</protein>
<dbReference type="EMBL" id="JAHVHU010000017">
    <property type="protein sequence ID" value="MBY5959717.1"/>
    <property type="molecule type" value="Genomic_DNA"/>
</dbReference>
<evidence type="ECO:0000313" key="2">
    <source>
        <dbReference type="EMBL" id="MBY5959717.1"/>
    </source>
</evidence>
<dbReference type="AlphaFoldDB" id="A0A953I1S8"/>
<comment type="caution">
    <text evidence="2">The sequence shown here is derived from an EMBL/GenBank/DDBJ whole genome shotgun (WGS) entry which is preliminary data.</text>
</comment>
<organism evidence="2 3">
    <name type="scientific">Membranihabitans marinus</name>
    <dbReference type="NCBI Taxonomy" id="1227546"/>
    <lineage>
        <taxon>Bacteria</taxon>
        <taxon>Pseudomonadati</taxon>
        <taxon>Bacteroidota</taxon>
        <taxon>Saprospiria</taxon>
        <taxon>Saprospirales</taxon>
        <taxon>Saprospiraceae</taxon>
        <taxon>Membranihabitans</taxon>
    </lineage>
</organism>
<dbReference type="Proteomes" id="UP000753961">
    <property type="component" value="Unassembled WGS sequence"/>
</dbReference>
<proteinExistence type="predicted"/>
<accession>A0A953I1S8</accession>
<keyword evidence="3" id="KW-1185">Reference proteome</keyword>
<sequence length="70" mass="7512">MQDSSGVKESLKQMVKDSKQELSVNPTASTGKCVISSAGWSECKSPITKAACNKQKGPGVTVKWYKDESC</sequence>
<evidence type="ECO:0000313" key="3">
    <source>
        <dbReference type="Proteomes" id="UP000753961"/>
    </source>
</evidence>
<evidence type="ECO:0000256" key="1">
    <source>
        <dbReference type="SAM" id="MobiDB-lite"/>
    </source>
</evidence>
<name>A0A953I1S8_9BACT</name>
<feature type="region of interest" description="Disordered" evidence="1">
    <location>
        <begin position="1"/>
        <end position="27"/>
    </location>
</feature>